<comment type="function">
    <text evidence="1 15">Specifically methylates guanosine-37 in various tRNAs.</text>
</comment>
<dbReference type="GO" id="GO:0002939">
    <property type="term" value="P:tRNA N1-guanine methylation"/>
    <property type="evidence" value="ECO:0007669"/>
    <property type="project" value="TreeGrafter"/>
</dbReference>
<keyword evidence="8 15" id="KW-0489">Methyltransferase</keyword>
<evidence type="ECO:0000256" key="13">
    <source>
        <dbReference type="ARBA" id="ARBA00033392"/>
    </source>
</evidence>
<dbReference type="PANTHER" id="PTHR46417">
    <property type="entry name" value="TRNA (GUANINE-N(1)-)-METHYLTRANSFERASE"/>
    <property type="match status" value="1"/>
</dbReference>
<comment type="caution">
    <text evidence="18">The sequence shown here is derived from an EMBL/GenBank/DDBJ whole genome shotgun (WGS) entry which is preliminary data.</text>
</comment>
<comment type="subunit">
    <text evidence="4 15">Homodimer.</text>
</comment>
<dbReference type="InterPro" id="IPR029028">
    <property type="entry name" value="Alpha/beta_knot_MTases"/>
</dbReference>
<evidence type="ECO:0000256" key="12">
    <source>
        <dbReference type="ARBA" id="ARBA00029736"/>
    </source>
</evidence>
<feature type="binding site" evidence="15 16">
    <location>
        <position position="141"/>
    </location>
    <ligand>
        <name>S-adenosyl-L-methionine</name>
        <dbReference type="ChEBI" id="CHEBI:59789"/>
    </ligand>
</feature>
<accession>A0A0G1J7J6</accession>
<keyword evidence="7 15" id="KW-0963">Cytoplasm</keyword>
<evidence type="ECO:0000256" key="4">
    <source>
        <dbReference type="ARBA" id="ARBA00011738"/>
    </source>
</evidence>
<dbReference type="GO" id="GO:0052906">
    <property type="term" value="F:tRNA (guanine(37)-N1)-methyltransferase activity"/>
    <property type="evidence" value="ECO:0007669"/>
    <property type="project" value="UniProtKB-UniRule"/>
</dbReference>
<dbReference type="PANTHER" id="PTHR46417:SF1">
    <property type="entry name" value="TRNA (GUANINE-N(1)-)-METHYLTRANSFERASE"/>
    <property type="match status" value="1"/>
</dbReference>
<evidence type="ECO:0000256" key="16">
    <source>
        <dbReference type="PIRSR" id="PIRSR000386-1"/>
    </source>
</evidence>
<proteinExistence type="inferred from homology"/>
<organism evidence="18 19">
    <name type="scientific">Candidatus Giovannonibacteria bacterium GW2011_GWA2_44_13b</name>
    <dbReference type="NCBI Taxonomy" id="1618647"/>
    <lineage>
        <taxon>Bacteria</taxon>
        <taxon>Candidatus Giovannoniibacteriota</taxon>
    </lineage>
</organism>
<comment type="similarity">
    <text evidence="3 15">Belongs to the RNA methyltransferase TrmD family.</text>
</comment>
<dbReference type="InterPro" id="IPR016009">
    <property type="entry name" value="tRNA_MeTrfase_TRMD/TRM10"/>
</dbReference>
<comment type="caution">
    <text evidence="15">Lacks conserved residue(s) required for the propagation of feature annotation.</text>
</comment>
<comment type="subcellular location">
    <subcellularLocation>
        <location evidence="2 15">Cytoplasm</location>
    </subcellularLocation>
</comment>
<evidence type="ECO:0000256" key="15">
    <source>
        <dbReference type="HAMAP-Rule" id="MF_00605"/>
    </source>
</evidence>
<evidence type="ECO:0000256" key="1">
    <source>
        <dbReference type="ARBA" id="ARBA00002634"/>
    </source>
</evidence>
<sequence>MRFDIITIFPEPFEAYFNESILKRAREKKLIDIKIWNLRDFAKIDPKRANDKFPPRRQIDDRPFGGGPGMVMGVEPLARALEVVLGNPVTKSITPLAHLTLSGAKKKKILIILLDAGGKQFDSKMAATFSKKYKHIIFICGRYEGVDERIKNIVKAHGFRLMALSVGPYVLTGGELPAMIIIDAVARHTPGVLGKNESLEEKRYGVGVPVYTRPEVFKWPIRQPARQLAGGAQGKQKIYRVPKVLLSGNHKNIEEWRLKHKK</sequence>
<dbReference type="EMBL" id="LCHU01000025">
    <property type="protein sequence ID" value="KKT40002.1"/>
    <property type="molecule type" value="Genomic_DNA"/>
</dbReference>
<evidence type="ECO:0000313" key="18">
    <source>
        <dbReference type="EMBL" id="KKT40002.1"/>
    </source>
</evidence>
<reference evidence="18 19" key="1">
    <citation type="journal article" date="2015" name="Nature">
        <title>rRNA introns, odd ribosomes, and small enigmatic genomes across a large radiation of phyla.</title>
        <authorList>
            <person name="Brown C.T."/>
            <person name="Hug L.A."/>
            <person name="Thomas B.C."/>
            <person name="Sharon I."/>
            <person name="Castelle C.J."/>
            <person name="Singh A."/>
            <person name="Wilkins M.J."/>
            <person name="Williams K.H."/>
            <person name="Banfield J.F."/>
        </authorList>
    </citation>
    <scope>NUCLEOTIDE SEQUENCE [LARGE SCALE GENOMIC DNA]</scope>
</reference>
<dbReference type="Proteomes" id="UP000034736">
    <property type="component" value="Unassembled WGS sequence"/>
</dbReference>
<dbReference type="AlphaFoldDB" id="A0A0G1J7J6"/>
<evidence type="ECO:0000256" key="5">
    <source>
        <dbReference type="ARBA" id="ARBA00012807"/>
    </source>
</evidence>
<protein>
    <recommendedName>
        <fullName evidence="6 15">tRNA (guanine-N(1)-)-methyltransferase</fullName>
        <ecNumber evidence="5 15">2.1.1.228</ecNumber>
    </recommendedName>
    <alternativeName>
        <fullName evidence="12 15">M1G-methyltransferase</fullName>
    </alternativeName>
    <alternativeName>
        <fullName evidence="13 15">tRNA [GM37] methyltransferase</fullName>
    </alternativeName>
</protein>
<keyword evidence="11 15" id="KW-0819">tRNA processing</keyword>
<keyword evidence="9 15" id="KW-0808">Transferase</keyword>
<gene>
    <name evidence="15" type="primary">trmD</name>
    <name evidence="18" type="ORF">UW30_C0025G0007</name>
</gene>
<dbReference type="PIRSF" id="PIRSF000386">
    <property type="entry name" value="tRNA_mtase"/>
    <property type="match status" value="1"/>
</dbReference>
<dbReference type="STRING" id="1618647.UW30_C0025G0007"/>
<keyword evidence="10 15" id="KW-0949">S-adenosyl-L-methionine</keyword>
<evidence type="ECO:0000256" key="6">
    <source>
        <dbReference type="ARBA" id="ARBA00014679"/>
    </source>
</evidence>
<dbReference type="PATRIC" id="fig|1618647.3.peg.783"/>
<evidence type="ECO:0000256" key="3">
    <source>
        <dbReference type="ARBA" id="ARBA00007630"/>
    </source>
</evidence>
<evidence type="ECO:0000256" key="10">
    <source>
        <dbReference type="ARBA" id="ARBA00022691"/>
    </source>
</evidence>
<evidence type="ECO:0000256" key="7">
    <source>
        <dbReference type="ARBA" id="ARBA00022490"/>
    </source>
</evidence>
<dbReference type="Gene3D" id="1.10.1270.20">
    <property type="entry name" value="tRNA(m1g37)methyltransferase, domain 2"/>
    <property type="match status" value="1"/>
</dbReference>
<evidence type="ECO:0000256" key="2">
    <source>
        <dbReference type="ARBA" id="ARBA00004496"/>
    </source>
</evidence>
<evidence type="ECO:0000256" key="14">
    <source>
        <dbReference type="ARBA" id="ARBA00047783"/>
    </source>
</evidence>
<evidence type="ECO:0000256" key="8">
    <source>
        <dbReference type="ARBA" id="ARBA00022603"/>
    </source>
</evidence>
<evidence type="ECO:0000313" key="19">
    <source>
        <dbReference type="Proteomes" id="UP000034736"/>
    </source>
</evidence>
<dbReference type="GO" id="GO:0005829">
    <property type="term" value="C:cytosol"/>
    <property type="evidence" value="ECO:0007669"/>
    <property type="project" value="TreeGrafter"/>
</dbReference>
<comment type="catalytic activity">
    <reaction evidence="14 15">
        <text>guanosine(37) in tRNA + S-adenosyl-L-methionine = N(1)-methylguanosine(37) in tRNA + S-adenosyl-L-homocysteine + H(+)</text>
        <dbReference type="Rhea" id="RHEA:36899"/>
        <dbReference type="Rhea" id="RHEA-COMP:10145"/>
        <dbReference type="Rhea" id="RHEA-COMP:10147"/>
        <dbReference type="ChEBI" id="CHEBI:15378"/>
        <dbReference type="ChEBI" id="CHEBI:57856"/>
        <dbReference type="ChEBI" id="CHEBI:59789"/>
        <dbReference type="ChEBI" id="CHEBI:73542"/>
        <dbReference type="ChEBI" id="CHEBI:74269"/>
        <dbReference type="EC" id="2.1.1.228"/>
    </reaction>
</comment>
<name>A0A0G1J7J6_9BACT</name>
<dbReference type="InterPro" id="IPR002649">
    <property type="entry name" value="tRNA_m1G_MeTrfase_TrmD"/>
</dbReference>
<dbReference type="EC" id="2.1.1.228" evidence="5 15"/>
<dbReference type="InterPro" id="IPR029026">
    <property type="entry name" value="tRNA_m1G_MTases_N"/>
</dbReference>
<dbReference type="HAMAP" id="MF_00605">
    <property type="entry name" value="TrmD"/>
    <property type="match status" value="1"/>
</dbReference>
<dbReference type="InterPro" id="IPR023148">
    <property type="entry name" value="tRNA_m1G_MeTrfase_C_sf"/>
</dbReference>
<evidence type="ECO:0000259" key="17">
    <source>
        <dbReference type="Pfam" id="PF01746"/>
    </source>
</evidence>
<evidence type="ECO:0000256" key="11">
    <source>
        <dbReference type="ARBA" id="ARBA00022694"/>
    </source>
</evidence>
<feature type="domain" description="tRNA methyltransferase TRMD/TRM10-type" evidence="17">
    <location>
        <begin position="1"/>
        <end position="261"/>
    </location>
</feature>
<dbReference type="SUPFAM" id="SSF75217">
    <property type="entry name" value="alpha/beta knot"/>
    <property type="match status" value="1"/>
</dbReference>
<dbReference type="Gene3D" id="3.40.1280.10">
    <property type="match status" value="1"/>
</dbReference>
<dbReference type="Pfam" id="PF01746">
    <property type="entry name" value="tRNA_m1G_MT"/>
    <property type="match status" value="1"/>
</dbReference>
<evidence type="ECO:0000256" key="9">
    <source>
        <dbReference type="ARBA" id="ARBA00022679"/>
    </source>
</evidence>